<dbReference type="Pfam" id="PF11807">
    <property type="entry name" value="UstYa"/>
    <property type="match status" value="1"/>
</dbReference>
<gene>
    <name evidence="2" type="ORF">AZE42_05296</name>
</gene>
<dbReference type="OrthoDB" id="2673490at2759"/>
<dbReference type="InterPro" id="IPR021765">
    <property type="entry name" value="UstYa-like"/>
</dbReference>
<protein>
    <submittedName>
        <fullName evidence="2">Uncharacterized protein</fullName>
    </submittedName>
</protein>
<sequence>MAPSIHDAVLYSPANEAIEYIGIVRFDLGLTSTSIYRGPPSPEINAAWDRIAGDGYNLLPCSRHW</sequence>
<evidence type="ECO:0000313" key="2">
    <source>
        <dbReference type="EMBL" id="OJA14475.1"/>
    </source>
</evidence>
<comment type="caution">
    <text evidence="2">The sequence shown here is derived from an EMBL/GenBank/DDBJ whole genome shotgun (WGS) entry which is preliminary data.</text>
</comment>
<dbReference type="GO" id="GO:0043386">
    <property type="term" value="P:mycotoxin biosynthetic process"/>
    <property type="evidence" value="ECO:0007669"/>
    <property type="project" value="InterPro"/>
</dbReference>
<dbReference type="EMBL" id="LVVM01003646">
    <property type="protein sequence ID" value="OJA14475.1"/>
    <property type="molecule type" value="Genomic_DNA"/>
</dbReference>
<dbReference type="STRING" id="180088.A0A1J8Q3C5"/>
<keyword evidence="3" id="KW-1185">Reference proteome</keyword>
<proteinExistence type="inferred from homology"/>
<dbReference type="Proteomes" id="UP000183567">
    <property type="component" value="Unassembled WGS sequence"/>
</dbReference>
<dbReference type="AlphaFoldDB" id="A0A1J8Q3C5"/>
<organism evidence="2 3">
    <name type="scientific">Rhizopogon vesiculosus</name>
    <dbReference type="NCBI Taxonomy" id="180088"/>
    <lineage>
        <taxon>Eukaryota</taxon>
        <taxon>Fungi</taxon>
        <taxon>Dikarya</taxon>
        <taxon>Basidiomycota</taxon>
        <taxon>Agaricomycotina</taxon>
        <taxon>Agaricomycetes</taxon>
        <taxon>Agaricomycetidae</taxon>
        <taxon>Boletales</taxon>
        <taxon>Suillineae</taxon>
        <taxon>Rhizopogonaceae</taxon>
        <taxon>Rhizopogon</taxon>
    </lineage>
</organism>
<evidence type="ECO:0000313" key="3">
    <source>
        <dbReference type="Proteomes" id="UP000183567"/>
    </source>
</evidence>
<accession>A0A1J8Q3C5</accession>
<reference evidence="2" key="1">
    <citation type="submission" date="2016-03" db="EMBL/GenBank/DDBJ databases">
        <title>Comparative genomics of the ectomycorrhizal sister species Rhizopogon vinicolor and Rhizopogon vesiculosus (Basidiomycota: Boletales) reveals a divergence of the mating type B locus.</title>
        <authorList>
            <person name="Mujic A.B."/>
            <person name="Kuo A."/>
            <person name="Tritt A."/>
            <person name="Lipzen A."/>
            <person name="Chen C."/>
            <person name="Johnson J."/>
            <person name="Sharma A."/>
            <person name="Barry K."/>
            <person name="Grigoriev I.V."/>
            <person name="Spatafora J.W."/>
        </authorList>
    </citation>
    <scope>NUCLEOTIDE SEQUENCE [LARGE SCALE GENOMIC DNA]</scope>
    <source>
        <strain evidence="2">AM-OR11-056</strain>
    </source>
</reference>
<comment type="similarity">
    <text evidence="1">Belongs to the ustYa family.</text>
</comment>
<evidence type="ECO:0000256" key="1">
    <source>
        <dbReference type="ARBA" id="ARBA00035112"/>
    </source>
</evidence>
<name>A0A1J8Q3C5_9AGAM</name>